<reference evidence="5 6" key="1">
    <citation type="submission" date="2021-01" db="EMBL/GenBank/DDBJ databases">
        <title>Whole genome shotgun sequence of Plantactinospora endophytica NBRC 110450.</title>
        <authorList>
            <person name="Komaki H."/>
            <person name="Tamura T."/>
        </authorList>
    </citation>
    <scope>NUCLEOTIDE SEQUENCE [LARGE SCALE GENOMIC DNA]</scope>
    <source>
        <strain evidence="5 6">NBRC 110450</strain>
    </source>
</reference>
<accession>A0ABQ4ECC8</accession>
<dbReference type="InterPro" id="IPR000835">
    <property type="entry name" value="HTH_MarR-typ"/>
</dbReference>
<proteinExistence type="predicted"/>
<dbReference type="InterPro" id="IPR039422">
    <property type="entry name" value="MarR/SlyA-like"/>
</dbReference>
<dbReference type="PROSITE" id="PS50995">
    <property type="entry name" value="HTH_MARR_2"/>
    <property type="match status" value="1"/>
</dbReference>
<gene>
    <name evidence="5" type="ORF">Pen02_73240</name>
</gene>
<dbReference type="PROSITE" id="PS01117">
    <property type="entry name" value="HTH_MARR_1"/>
    <property type="match status" value="1"/>
</dbReference>
<keyword evidence="1" id="KW-0805">Transcription regulation</keyword>
<dbReference type="InterPro" id="IPR023187">
    <property type="entry name" value="Tscrpt_reg_MarR-type_CS"/>
</dbReference>
<dbReference type="InterPro" id="IPR036390">
    <property type="entry name" value="WH_DNA-bd_sf"/>
</dbReference>
<evidence type="ECO:0000256" key="2">
    <source>
        <dbReference type="ARBA" id="ARBA00023125"/>
    </source>
</evidence>
<dbReference type="Proteomes" id="UP000646749">
    <property type="component" value="Unassembled WGS sequence"/>
</dbReference>
<comment type="caution">
    <text evidence="5">The sequence shown here is derived from an EMBL/GenBank/DDBJ whole genome shotgun (WGS) entry which is preliminary data.</text>
</comment>
<protein>
    <submittedName>
        <fullName evidence="5">MarR family transcriptional regulator</fullName>
    </submittedName>
</protein>
<dbReference type="PANTHER" id="PTHR33164:SF57">
    <property type="entry name" value="MARR-FAMILY TRANSCRIPTIONAL REGULATOR"/>
    <property type="match status" value="1"/>
</dbReference>
<dbReference type="RefSeq" id="WP_203870740.1">
    <property type="nucleotide sequence ID" value="NZ_BONW01000044.1"/>
</dbReference>
<dbReference type="InterPro" id="IPR036388">
    <property type="entry name" value="WH-like_DNA-bd_sf"/>
</dbReference>
<dbReference type="EMBL" id="BONW01000044">
    <property type="protein sequence ID" value="GIG92388.1"/>
    <property type="molecule type" value="Genomic_DNA"/>
</dbReference>
<evidence type="ECO:0000313" key="6">
    <source>
        <dbReference type="Proteomes" id="UP000646749"/>
    </source>
</evidence>
<evidence type="ECO:0000256" key="3">
    <source>
        <dbReference type="ARBA" id="ARBA00023163"/>
    </source>
</evidence>
<keyword evidence="2" id="KW-0238">DNA-binding</keyword>
<evidence type="ECO:0000313" key="5">
    <source>
        <dbReference type="EMBL" id="GIG92388.1"/>
    </source>
</evidence>
<keyword evidence="6" id="KW-1185">Reference proteome</keyword>
<evidence type="ECO:0000256" key="1">
    <source>
        <dbReference type="ARBA" id="ARBA00023015"/>
    </source>
</evidence>
<dbReference type="PRINTS" id="PR00598">
    <property type="entry name" value="HTHMARR"/>
</dbReference>
<dbReference type="SUPFAM" id="SSF46785">
    <property type="entry name" value="Winged helix' DNA-binding domain"/>
    <property type="match status" value="1"/>
</dbReference>
<name>A0ABQ4ECC8_9ACTN</name>
<dbReference type="Gene3D" id="1.10.10.10">
    <property type="entry name" value="Winged helix-like DNA-binding domain superfamily/Winged helix DNA-binding domain"/>
    <property type="match status" value="1"/>
</dbReference>
<dbReference type="PANTHER" id="PTHR33164">
    <property type="entry name" value="TRANSCRIPTIONAL REGULATOR, MARR FAMILY"/>
    <property type="match status" value="1"/>
</dbReference>
<dbReference type="Pfam" id="PF01047">
    <property type="entry name" value="MarR"/>
    <property type="match status" value="1"/>
</dbReference>
<feature type="domain" description="HTH marR-type" evidence="4">
    <location>
        <begin position="10"/>
        <end position="138"/>
    </location>
</feature>
<organism evidence="5 6">
    <name type="scientific">Plantactinospora endophytica</name>
    <dbReference type="NCBI Taxonomy" id="673535"/>
    <lineage>
        <taxon>Bacteria</taxon>
        <taxon>Bacillati</taxon>
        <taxon>Actinomycetota</taxon>
        <taxon>Actinomycetes</taxon>
        <taxon>Micromonosporales</taxon>
        <taxon>Micromonosporaceae</taxon>
        <taxon>Plantactinospora</taxon>
    </lineage>
</organism>
<keyword evidence="3" id="KW-0804">Transcription</keyword>
<dbReference type="SMART" id="SM00347">
    <property type="entry name" value="HTH_MARR"/>
    <property type="match status" value="1"/>
</dbReference>
<evidence type="ECO:0000259" key="4">
    <source>
        <dbReference type="PROSITE" id="PS50995"/>
    </source>
</evidence>
<sequence>MIGDRRINALDQILELVVLINDDMTRSLARDGLTVSRTHLLWELRRHGPMPQRDLAAALRVSARTVTGLVDGLEATGFVSRQPHPTDRRATLVTFTERGLRTVEAMEHGQREFADLLFAQMPAERLDCLTAGLGEILNRLRGLDPARQQPSEGDR</sequence>